<evidence type="ECO:0000313" key="8">
    <source>
        <dbReference type="Proteomes" id="UP000237771"/>
    </source>
</evidence>
<evidence type="ECO:0000313" key="7">
    <source>
        <dbReference type="Proteomes" id="UP000184384"/>
    </source>
</evidence>
<dbReference type="GO" id="GO:0000155">
    <property type="term" value="F:phosphorelay sensor kinase activity"/>
    <property type="evidence" value="ECO:0007669"/>
    <property type="project" value="InterPro"/>
</dbReference>
<gene>
    <name evidence="5" type="ORF">BC624_10474</name>
    <name evidence="6" type="ORF">SAMN05443373_10374</name>
</gene>
<dbReference type="InterPro" id="IPR036097">
    <property type="entry name" value="HisK_dim/P_sf"/>
</dbReference>
<dbReference type="Gene3D" id="1.10.287.130">
    <property type="match status" value="1"/>
</dbReference>
<protein>
    <recommendedName>
        <fullName evidence="2">histidine kinase</fullName>
        <ecNumber evidence="2">2.7.13.3</ecNumber>
    </recommendedName>
</protein>
<organism evidence="6 7">
    <name type="scientific">Flavobacterium granuli</name>
    <dbReference type="NCBI Taxonomy" id="280093"/>
    <lineage>
        <taxon>Bacteria</taxon>
        <taxon>Pseudomonadati</taxon>
        <taxon>Bacteroidota</taxon>
        <taxon>Flavobacteriia</taxon>
        <taxon>Flavobacteriales</taxon>
        <taxon>Flavobacteriaceae</taxon>
        <taxon>Flavobacterium</taxon>
    </lineage>
</organism>
<dbReference type="PANTHER" id="PTHR43065">
    <property type="entry name" value="SENSOR HISTIDINE KINASE"/>
    <property type="match status" value="1"/>
</dbReference>
<keyword evidence="6" id="KW-0808">Transferase</keyword>
<evidence type="ECO:0000256" key="1">
    <source>
        <dbReference type="ARBA" id="ARBA00000085"/>
    </source>
</evidence>
<dbReference type="PRINTS" id="PR00344">
    <property type="entry name" value="BCTRLSENSOR"/>
</dbReference>
<proteinExistence type="predicted"/>
<dbReference type="SUPFAM" id="SSF55874">
    <property type="entry name" value="ATPase domain of HSP90 chaperone/DNA topoisomerase II/histidine kinase"/>
    <property type="match status" value="1"/>
</dbReference>
<dbReference type="PROSITE" id="PS50109">
    <property type="entry name" value="HIS_KIN"/>
    <property type="match status" value="1"/>
</dbReference>
<evidence type="ECO:0000313" key="5">
    <source>
        <dbReference type="EMBL" id="PRZ23963.1"/>
    </source>
</evidence>
<accession>A0A1M5LFP3</accession>
<dbReference type="SMART" id="SM00388">
    <property type="entry name" value="HisKA"/>
    <property type="match status" value="1"/>
</dbReference>
<dbReference type="Proteomes" id="UP000237771">
    <property type="component" value="Unassembled WGS sequence"/>
</dbReference>
<dbReference type="SMART" id="SM00387">
    <property type="entry name" value="HATPase_c"/>
    <property type="match status" value="1"/>
</dbReference>
<evidence type="ECO:0000256" key="2">
    <source>
        <dbReference type="ARBA" id="ARBA00012438"/>
    </source>
</evidence>
<dbReference type="InterPro" id="IPR003661">
    <property type="entry name" value="HisK_dim/P_dom"/>
</dbReference>
<evidence type="ECO:0000259" key="4">
    <source>
        <dbReference type="PROSITE" id="PS50109"/>
    </source>
</evidence>
<dbReference type="InterPro" id="IPR004358">
    <property type="entry name" value="Sig_transdc_His_kin-like_C"/>
</dbReference>
<dbReference type="Gene3D" id="3.30.565.10">
    <property type="entry name" value="Histidine kinase-like ATPase, C-terminal domain"/>
    <property type="match status" value="1"/>
</dbReference>
<dbReference type="Pfam" id="PF02518">
    <property type="entry name" value="HATPase_c"/>
    <property type="match status" value="1"/>
</dbReference>
<dbReference type="SUPFAM" id="SSF47384">
    <property type="entry name" value="Homodimeric domain of signal transducing histidine kinase"/>
    <property type="match status" value="1"/>
</dbReference>
<comment type="catalytic activity">
    <reaction evidence="1">
        <text>ATP + protein L-histidine = ADP + protein N-phospho-L-histidine.</text>
        <dbReference type="EC" id="2.7.13.3"/>
    </reaction>
</comment>
<dbReference type="InterPro" id="IPR005467">
    <property type="entry name" value="His_kinase_dom"/>
</dbReference>
<name>A0A1M5LFP3_9FLAO</name>
<dbReference type="STRING" id="280093.SAMN05443373_10374"/>
<dbReference type="InterPro" id="IPR003594">
    <property type="entry name" value="HATPase_dom"/>
</dbReference>
<dbReference type="EMBL" id="PVUB01000004">
    <property type="protein sequence ID" value="PRZ23963.1"/>
    <property type="molecule type" value="Genomic_DNA"/>
</dbReference>
<dbReference type="OrthoDB" id="9806995at2"/>
<dbReference type="Proteomes" id="UP000184384">
    <property type="component" value="Unassembled WGS sequence"/>
</dbReference>
<dbReference type="PANTHER" id="PTHR43065:SF42">
    <property type="entry name" value="TWO-COMPONENT SENSOR PPRA"/>
    <property type="match status" value="1"/>
</dbReference>
<keyword evidence="8" id="KW-1185">Reference proteome</keyword>
<evidence type="ECO:0000256" key="3">
    <source>
        <dbReference type="ARBA" id="ARBA00022553"/>
    </source>
</evidence>
<reference evidence="6" key="1">
    <citation type="submission" date="2016-11" db="EMBL/GenBank/DDBJ databases">
        <authorList>
            <person name="Jaros S."/>
            <person name="Januszkiewicz K."/>
            <person name="Wedrychowicz H."/>
        </authorList>
    </citation>
    <scope>NUCLEOTIDE SEQUENCE [LARGE SCALE GENOMIC DNA]</scope>
    <source>
        <strain evidence="6">DSM 19729</strain>
    </source>
</reference>
<feature type="domain" description="Histidine kinase" evidence="4">
    <location>
        <begin position="158"/>
        <end position="366"/>
    </location>
</feature>
<dbReference type="AlphaFoldDB" id="A0A1M5LFP3"/>
<reference evidence="7" key="2">
    <citation type="submission" date="2016-11" db="EMBL/GenBank/DDBJ databases">
        <authorList>
            <person name="Varghese N."/>
            <person name="Submissions S."/>
        </authorList>
    </citation>
    <scope>NUCLEOTIDE SEQUENCE [LARGE SCALE GENOMIC DNA]</scope>
    <source>
        <strain evidence="7">DSM 19729</strain>
    </source>
</reference>
<reference evidence="5 8" key="3">
    <citation type="submission" date="2018-03" db="EMBL/GenBank/DDBJ databases">
        <title>Genomic Encyclopedia of Archaeal and Bacterial Type Strains, Phase II (KMG-II): from individual species to whole genera.</title>
        <authorList>
            <person name="Goeker M."/>
        </authorList>
    </citation>
    <scope>NUCLEOTIDE SEQUENCE [LARGE SCALE GENOMIC DNA]</scope>
    <source>
        <strain evidence="5 8">DSM 17797</strain>
    </source>
</reference>
<keyword evidence="6" id="KW-0418">Kinase</keyword>
<dbReference type="CDD" id="cd00082">
    <property type="entry name" value="HisKA"/>
    <property type="match status" value="1"/>
</dbReference>
<dbReference type="EC" id="2.7.13.3" evidence="2"/>
<dbReference type="EMBL" id="FQWO01000003">
    <property type="protein sequence ID" value="SHG63867.1"/>
    <property type="molecule type" value="Genomic_DNA"/>
</dbReference>
<sequence length="367" mass="41799">MGSIITTEETLQERIKELSCLYDVSSVIILHEESVTDTLDKICSILERAWRFSDKAIIELQLGDYYFSTSKLMPEETVFQQSIISVFNESKGYLKVHYPLGEFSQNDFLCDEQKLLNKVSSDISSFYERHLNQEKNELLKRNMERVDRLAILGEITAGIAHELNTPLGNILGFAELIQESTKEKQSQLDCAKIIKAAIYSREVVKKLMFFSCEMPQNRRFVEVVPVISEALSLMGPNFKKAEISYEFDYQDPQLEVQLDSIQFTQILFNILINAIYVSPKNSVIKVKIYVLESDFFIEIADQGPGIVEEFKSKIFEPFFTTKPVGEGSGLGLSVVHGIVKSHKGDIFSFDNVPQGTIFQIRLPLKTI</sequence>
<evidence type="ECO:0000313" key="6">
    <source>
        <dbReference type="EMBL" id="SHG63867.1"/>
    </source>
</evidence>
<dbReference type="Pfam" id="PF00512">
    <property type="entry name" value="HisKA"/>
    <property type="match status" value="1"/>
</dbReference>
<dbReference type="InterPro" id="IPR036890">
    <property type="entry name" value="HATPase_C_sf"/>
</dbReference>
<keyword evidence="3" id="KW-0597">Phosphoprotein</keyword>